<keyword evidence="1" id="KW-0472">Membrane</keyword>
<keyword evidence="1" id="KW-0812">Transmembrane</keyword>
<evidence type="ECO:0000256" key="1">
    <source>
        <dbReference type="SAM" id="Phobius"/>
    </source>
</evidence>
<reference evidence="3" key="1">
    <citation type="submission" date="2018-02" db="EMBL/GenBank/DDBJ databases">
        <authorList>
            <person name="Hausmann B."/>
        </authorList>
    </citation>
    <scope>NUCLEOTIDE SEQUENCE [LARGE SCALE GENOMIC DNA]</scope>
    <source>
        <strain evidence="3">Peat soil MAG SbF1</strain>
    </source>
</reference>
<evidence type="ECO:0000313" key="2">
    <source>
        <dbReference type="EMBL" id="SPF42963.1"/>
    </source>
</evidence>
<name>A0A2U3KTG4_9FIRM</name>
<keyword evidence="1" id="KW-1133">Transmembrane helix</keyword>
<sequence length="44" mass="5537">MTIFCILFFILLNYQLLKYIIIYYISINLYNFFMLIRLFFIITL</sequence>
<protein>
    <submittedName>
        <fullName evidence="2">Uncharacterized protein</fullName>
    </submittedName>
</protein>
<gene>
    <name evidence="2" type="ORF">SBF1_2690001</name>
</gene>
<dbReference type="EMBL" id="OMOF01000189">
    <property type="protein sequence ID" value="SPF42963.1"/>
    <property type="molecule type" value="Genomic_DNA"/>
</dbReference>
<accession>A0A2U3KTG4</accession>
<proteinExistence type="predicted"/>
<feature type="transmembrane region" description="Helical" evidence="1">
    <location>
        <begin position="20"/>
        <end position="40"/>
    </location>
</feature>
<organism evidence="2 3">
    <name type="scientific">Candidatus Desulfosporosinus infrequens</name>
    <dbReference type="NCBI Taxonomy" id="2043169"/>
    <lineage>
        <taxon>Bacteria</taxon>
        <taxon>Bacillati</taxon>
        <taxon>Bacillota</taxon>
        <taxon>Clostridia</taxon>
        <taxon>Eubacteriales</taxon>
        <taxon>Desulfitobacteriaceae</taxon>
        <taxon>Desulfosporosinus</taxon>
    </lineage>
</organism>
<dbReference type="Proteomes" id="UP000238916">
    <property type="component" value="Unassembled WGS sequence"/>
</dbReference>
<evidence type="ECO:0000313" key="3">
    <source>
        <dbReference type="Proteomes" id="UP000238916"/>
    </source>
</evidence>
<dbReference type="AlphaFoldDB" id="A0A2U3KTG4"/>